<dbReference type="AlphaFoldDB" id="A0A8J5ZMY0"/>
<accession>A0A8J5ZMY0</accession>
<evidence type="ECO:0000256" key="1">
    <source>
        <dbReference type="SAM" id="SignalP"/>
    </source>
</evidence>
<keyword evidence="1" id="KW-0732">Signal</keyword>
<dbReference type="EMBL" id="JAHUZN010000003">
    <property type="protein sequence ID" value="KAG8499390.1"/>
    <property type="molecule type" value="Genomic_DNA"/>
</dbReference>
<evidence type="ECO:0000313" key="2">
    <source>
        <dbReference type="EMBL" id="KAG8499390.1"/>
    </source>
</evidence>
<keyword evidence="3" id="KW-1185">Reference proteome</keyword>
<proteinExistence type="predicted"/>
<evidence type="ECO:0000313" key="3">
    <source>
        <dbReference type="Proteomes" id="UP000701853"/>
    </source>
</evidence>
<reference evidence="2 3" key="1">
    <citation type="journal article" date="2021" name="bioRxiv">
        <title>The Gossypium anomalum genome as a resource for cotton improvement and evolutionary analysis of hybrid incompatibility.</title>
        <authorList>
            <person name="Grover C.E."/>
            <person name="Yuan D."/>
            <person name="Arick M.A."/>
            <person name="Miller E.R."/>
            <person name="Hu G."/>
            <person name="Peterson D.G."/>
            <person name="Wendel J.F."/>
            <person name="Udall J.A."/>
        </authorList>
    </citation>
    <scope>NUCLEOTIDE SEQUENCE [LARGE SCALE GENOMIC DNA]</scope>
    <source>
        <strain evidence="2">JFW-Udall</strain>
        <tissue evidence="2">Leaf</tissue>
    </source>
</reference>
<comment type="caution">
    <text evidence="2">The sequence shown here is derived from an EMBL/GenBank/DDBJ whole genome shotgun (WGS) entry which is preliminary data.</text>
</comment>
<feature type="signal peptide" evidence="1">
    <location>
        <begin position="1"/>
        <end position="21"/>
    </location>
</feature>
<feature type="chain" id="PRO_5035241163" evidence="1">
    <location>
        <begin position="22"/>
        <end position="285"/>
    </location>
</feature>
<protein>
    <submittedName>
        <fullName evidence="2">Uncharacterized protein</fullName>
    </submittedName>
</protein>
<name>A0A8J5ZMY0_9ROSI</name>
<organism evidence="2 3">
    <name type="scientific">Gossypium anomalum</name>
    <dbReference type="NCBI Taxonomy" id="47600"/>
    <lineage>
        <taxon>Eukaryota</taxon>
        <taxon>Viridiplantae</taxon>
        <taxon>Streptophyta</taxon>
        <taxon>Embryophyta</taxon>
        <taxon>Tracheophyta</taxon>
        <taxon>Spermatophyta</taxon>
        <taxon>Magnoliopsida</taxon>
        <taxon>eudicotyledons</taxon>
        <taxon>Gunneridae</taxon>
        <taxon>Pentapetalae</taxon>
        <taxon>rosids</taxon>
        <taxon>malvids</taxon>
        <taxon>Malvales</taxon>
        <taxon>Malvaceae</taxon>
        <taxon>Malvoideae</taxon>
        <taxon>Gossypium</taxon>
    </lineage>
</organism>
<sequence length="285" mass="31643">MISTLLGVSLVLCFSSDSSEGGNSLLALESSSSSESLNTFRQIYVADYKRTIFEKIRCLESAQYYNLPPQTRPREYESIVRAHFDQAVSVDHLRSVMDMKGSYKKRNLISKDNLECIMELSPHNNIRKEAYDFIEGEEDYNEKDPRPEQVGLGYRAIRAVGGDKGRAHMGMINSLVVGNLNSSIFEICLSRSITICSLNGPLNLSEIVVAQKQIWSDIPLFPILKLIELQVEAELVAGYNVEYAQDVILNSPLLAKANVSGSQGLILTEQGVLAGVGHSSFFIRN</sequence>
<dbReference type="Proteomes" id="UP000701853">
    <property type="component" value="Chromosome 3"/>
</dbReference>
<dbReference type="OrthoDB" id="986899at2759"/>
<gene>
    <name evidence="2" type="ORF">CXB51_005993</name>
</gene>